<dbReference type="EMBL" id="JARAKH010000015">
    <property type="protein sequence ID" value="KAK8396905.1"/>
    <property type="molecule type" value="Genomic_DNA"/>
</dbReference>
<evidence type="ECO:0000256" key="1">
    <source>
        <dbReference type="SAM" id="Phobius"/>
    </source>
</evidence>
<dbReference type="AlphaFoldDB" id="A0AAW0UB16"/>
<keyword evidence="1" id="KW-0472">Membrane</keyword>
<sequence length="76" mass="8120">MLCLASSAYPHAVPPMLALIWSAPESFTEQPASLSSGESPVVPISMAWCHIFCLLGPGWLWAGRRGSPGNATQFSF</sequence>
<evidence type="ECO:0000313" key="2">
    <source>
        <dbReference type="EMBL" id="KAK8396905.1"/>
    </source>
</evidence>
<keyword evidence="3" id="KW-1185">Reference proteome</keyword>
<keyword evidence="1" id="KW-0812">Transmembrane</keyword>
<reference evidence="2 3" key="1">
    <citation type="submission" date="2023-03" db="EMBL/GenBank/DDBJ databases">
        <title>High-quality genome of Scylla paramamosain provides insights in environmental adaptation.</title>
        <authorList>
            <person name="Zhang L."/>
        </authorList>
    </citation>
    <scope>NUCLEOTIDE SEQUENCE [LARGE SCALE GENOMIC DNA]</scope>
    <source>
        <strain evidence="2">LZ_2023a</strain>
        <tissue evidence="2">Muscle</tissue>
    </source>
</reference>
<gene>
    <name evidence="2" type="ORF">O3P69_005117</name>
</gene>
<name>A0AAW0UB16_SCYPA</name>
<keyword evidence="1" id="KW-1133">Transmembrane helix</keyword>
<comment type="caution">
    <text evidence="2">The sequence shown here is derived from an EMBL/GenBank/DDBJ whole genome shotgun (WGS) entry which is preliminary data.</text>
</comment>
<accession>A0AAW0UB16</accession>
<organism evidence="2 3">
    <name type="scientific">Scylla paramamosain</name>
    <name type="common">Mud crab</name>
    <dbReference type="NCBI Taxonomy" id="85552"/>
    <lineage>
        <taxon>Eukaryota</taxon>
        <taxon>Metazoa</taxon>
        <taxon>Ecdysozoa</taxon>
        <taxon>Arthropoda</taxon>
        <taxon>Crustacea</taxon>
        <taxon>Multicrustacea</taxon>
        <taxon>Malacostraca</taxon>
        <taxon>Eumalacostraca</taxon>
        <taxon>Eucarida</taxon>
        <taxon>Decapoda</taxon>
        <taxon>Pleocyemata</taxon>
        <taxon>Brachyura</taxon>
        <taxon>Eubrachyura</taxon>
        <taxon>Portunoidea</taxon>
        <taxon>Portunidae</taxon>
        <taxon>Portuninae</taxon>
        <taxon>Scylla</taxon>
    </lineage>
</organism>
<proteinExistence type="predicted"/>
<dbReference type="Proteomes" id="UP001487740">
    <property type="component" value="Unassembled WGS sequence"/>
</dbReference>
<feature type="transmembrane region" description="Helical" evidence="1">
    <location>
        <begin position="42"/>
        <end position="62"/>
    </location>
</feature>
<evidence type="ECO:0000313" key="3">
    <source>
        <dbReference type="Proteomes" id="UP001487740"/>
    </source>
</evidence>
<protein>
    <submittedName>
        <fullName evidence="2">Uncharacterized protein</fullName>
    </submittedName>
</protein>